<organism evidence="1 2">
    <name type="scientific">Sulfitobacter donghicola DSW-25 = KCTC 12864 = JCM 14565</name>
    <dbReference type="NCBI Taxonomy" id="1300350"/>
    <lineage>
        <taxon>Bacteria</taxon>
        <taxon>Pseudomonadati</taxon>
        <taxon>Pseudomonadota</taxon>
        <taxon>Alphaproteobacteria</taxon>
        <taxon>Rhodobacterales</taxon>
        <taxon>Roseobacteraceae</taxon>
        <taxon>Sulfitobacter</taxon>
    </lineage>
</organism>
<evidence type="ECO:0000313" key="2">
    <source>
        <dbReference type="Proteomes" id="UP000027734"/>
    </source>
</evidence>
<dbReference type="AlphaFoldDB" id="A0A073IWB5"/>
<dbReference type="EMBL" id="JAMC01000003">
    <property type="protein sequence ID" value="KEJ89667.1"/>
    <property type="molecule type" value="Genomic_DNA"/>
</dbReference>
<comment type="caution">
    <text evidence="1">The sequence shown here is derived from an EMBL/GenBank/DDBJ whole genome shotgun (WGS) entry which is preliminary data.</text>
</comment>
<accession>A0A073IWB5</accession>
<keyword evidence="2" id="KW-1185">Reference proteome</keyword>
<protein>
    <submittedName>
        <fullName evidence="1">Uncharacterized protein</fullName>
    </submittedName>
</protein>
<dbReference type="Proteomes" id="UP000027734">
    <property type="component" value="Unassembled WGS sequence"/>
</dbReference>
<proteinExistence type="predicted"/>
<gene>
    <name evidence="1" type="ORF">DSW25_11340</name>
</gene>
<evidence type="ECO:0000313" key="1">
    <source>
        <dbReference type="EMBL" id="KEJ89667.1"/>
    </source>
</evidence>
<dbReference type="STRING" id="1300350.Z948_3155"/>
<name>A0A073IWB5_9RHOB</name>
<sequence>MRESLGMVLRTLARRVAVVQRSAGIAQGGADWVSLWYDAGQTSLCAFGRTSDRNFIVSDDVGGEP</sequence>
<reference evidence="1 2" key="1">
    <citation type="submission" date="2014-01" db="EMBL/GenBank/DDBJ databases">
        <title>Sulfitobacter donghicola JCM 14565 Genome Sequencing.</title>
        <authorList>
            <person name="Lai Q."/>
            <person name="Hong Z."/>
        </authorList>
    </citation>
    <scope>NUCLEOTIDE SEQUENCE [LARGE SCALE GENOMIC DNA]</scope>
    <source>
        <strain evidence="1 2">JCM 14565</strain>
    </source>
</reference>